<organism evidence="3 5">
    <name type="scientific">Legionella quateirensis</name>
    <dbReference type="NCBI Taxonomy" id="45072"/>
    <lineage>
        <taxon>Bacteria</taxon>
        <taxon>Pseudomonadati</taxon>
        <taxon>Pseudomonadota</taxon>
        <taxon>Gammaproteobacteria</taxon>
        <taxon>Legionellales</taxon>
        <taxon>Legionellaceae</taxon>
        <taxon>Legionella</taxon>
    </lineage>
</organism>
<evidence type="ECO:0000313" key="4">
    <source>
        <dbReference type="Proteomes" id="UP000054639"/>
    </source>
</evidence>
<dbReference type="Proteomes" id="UP000254230">
    <property type="component" value="Unassembled WGS sequence"/>
</dbReference>
<name>A0A378KS80_9GAMM</name>
<dbReference type="EMBL" id="UGOW01000001">
    <property type="protein sequence ID" value="STY17433.1"/>
    <property type="molecule type" value="Genomic_DNA"/>
</dbReference>
<evidence type="ECO:0000313" key="5">
    <source>
        <dbReference type="Proteomes" id="UP000254230"/>
    </source>
</evidence>
<reference evidence="2 4" key="1">
    <citation type="submission" date="2015-11" db="EMBL/GenBank/DDBJ databases">
        <title>Genomic analysis of 38 Legionella species identifies large and diverse effector repertoires.</title>
        <authorList>
            <person name="Burstein D."/>
            <person name="Amaro F."/>
            <person name="Zusman T."/>
            <person name="Lifshitz Z."/>
            <person name="Cohen O."/>
            <person name="Gilbert J.A."/>
            <person name="Pupko T."/>
            <person name="Shuman H.A."/>
            <person name="Segal G."/>
        </authorList>
    </citation>
    <scope>NUCLEOTIDE SEQUENCE [LARGE SCALE GENOMIC DNA]</scope>
    <source>
        <strain evidence="2 4">ATCC 49507</strain>
    </source>
</reference>
<accession>A0A378KS80</accession>
<dbReference type="OrthoDB" id="5653662at2"/>
<dbReference type="EMBL" id="LNYR01000012">
    <property type="protein sequence ID" value="KTD51320.1"/>
    <property type="molecule type" value="Genomic_DNA"/>
</dbReference>
<feature type="region of interest" description="Disordered" evidence="1">
    <location>
        <begin position="64"/>
        <end position="85"/>
    </location>
</feature>
<sequence>MKVSIPPLVSLTQNVQNNQKTQPDFDDWLQTPTKQNSGDEFYWQHQDQLQQSSLQFKHHPVLDQHGDNVSERSTTDTLSTTSDPKTVIDTDQMQQTTEHSKTNSNNRLTLLSTELMRAIVELKQNNSQLPVSESNSASKINASEKLQFEKTRSAEFKDLCKGQHKNHHLFIQNDEVELSLYAEELDKEEQLELKHMIKLNLKNKGLSLKQLLINGVQHD</sequence>
<dbReference type="STRING" id="45072.Lqua_1547"/>
<keyword evidence="4" id="KW-1185">Reference proteome</keyword>
<evidence type="ECO:0000256" key="1">
    <source>
        <dbReference type="SAM" id="MobiDB-lite"/>
    </source>
</evidence>
<evidence type="ECO:0000313" key="2">
    <source>
        <dbReference type="EMBL" id="KTD51320.1"/>
    </source>
</evidence>
<reference evidence="3 5" key="2">
    <citation type="submission" date="2018-06" db="EMBL/GenBank/DDBJ databases">
        <authorList>
            <consortium name="Pathogen Informatics"/>
            <person name="Doyle S."/>
        </authorList>
    </citation>
    <scope>NUCLEOTIDE SEQUENCE [LARGE SCALE GENOMIC DNA]</scope>
    <source>
        <strain evidence="3 5">NCTC12376</strain>
    </source>
</reference>
<dbReference type="Proteomes" id="UP000054639">
    <property type="component" value="Unassembled WGS sequence"/>
</dbReference>
<proteinExistence type="predicted"/>
<gene>
    <name evidence="2" type="ORF">Lqua_1547</name>
    <name evidence="3" type="ORF">NCTC12376_01231</name>
</gene>
<dbReference type="AlphaFoldDB" id="A0A378KS80"/>
<feature type="compositionally biased region" description="Basic and acidic residues" evidence="1">
    <location>
        <begin position="64"/>
        <end position="74"/>
    </location>
</feature>
<dbReference type="RefSeq" id="WP_058473704.1">
    <property type="nucleotide sequence ID" value="NZ_CAAAIL010000003.1"/>
</dbReference>
<evidence type="ECO:0000313" key="3">
    <source>
        <dbReference type="EMBL" id="STY17433.1"/>
    </source>
</evidence>
<protein>
    <submittedName>
        <fullName evidence="3">Uncharacterized protein</fullName>
    </submittedName>
</protein>